<dbReference type="SUPFAM" id="SSF52499">
    <property type="entry name" value="Isochorismatase-like hydrolases"/>
    <property type="match status" value="1"/>
</dbReference>
<keyword evidence="4" id="KW-1185">Reference proteome</keyword>
<accession>A0A2J6SB76</accession>
<proteinExistence type="inferred from homology"/>
<reference evidence="3 4" key="1">
    <citation type="submission" date="2016-04" db="EMBL/GenBank/DDBJ databases">
        <title>A degradative enzymes factory behind the ericoid mycorrhizal symbiosis.</title>
        <authorList>
            <consortium name="DOE Joint Genome Institute"/>
            <person name="Martino E."/>
            <person name="Morin E."/>
            <person name="Grelet G."/>
            <person name="Kuo A."/>
            <person name="Kohler A."/>
            <person name="Daghino S."/>
            <person name="Barry K."/>
            <person name="Choi C."/>
            <person name="Cichocki N."/>
            <person name="Clum A."/>
            <person name="Copeland A."/>
            <person name="Hainaut M."/>
            <person name="Haridas S."/>
            <person name="Labutti K."/>
            <person name="Lindquist E."/>
            <person name="Lipzen A."/>
            <person name="Khouja H.-R."/>
            <person name="Murat C."/>
            <person name="Ohm R."/>
            <person name="Olson A."/>
            <person name="Spatafora J."/>
            <person name="Veneault-Fourrey C."/>
            <person name="Henrissat B."/>
            <person name="Grigoriev I."/>
            <person name="Martin F."/>
            <person name="Perotto S."/>
        </authorList>
    </citation>
    <scope>NUCLEOTIDE SEQUENCE [LARGE SCALE GENOMIC DNA]</scope>
    <source>
        <strain evidence="3 4">F</strain>
    </source>
</reference>
<feature type="domain" description="Isochorismatase-like" evidence="2">
    <location>
        <begin position="15"/>
        <end position="170"/>
    </location>
</feature>
<dbReference type="EMBL" id="KZ613937">
    <property type="protein sequence ID" value="PMD48002.1"/>
    <property type="molecule type" value="Genomic_DNA"/>
</dbReference>
<evidence type="ECO:0000313" key="4">
    <source>
        <dbReference type="Proteomes" id="UP000235786"/>
    </source>
</evidence>
<dbReference type="Pfam" id="PF00857">
    <property type="entry name" value="Isochorismatase"/>
    <property type="match status" value="1"/>
</dbReference>
<dbReference type="GO" id="GO:0016787">
    <property type="term" value="F:hydrolase activity"/>
    <property type="evidence" value="ECO:0007669"/>
    <property type="project" value="UniProtKB-KW"/>
</dbReference>
<dbReference type="InterPro" id="IPR036380">
    <property type="entry name" value="Isochorismatase-like_sf"/>
</dbReference>
<comment type="similarity">
    <text evidence="1">Belongs to the isochorismatase family.</text>
</comment>
<gene>
    <name evidence="3" type="ORF">L207DRAFT_574696</name>
</gene>
<protein>
    <submittedName>
        <fullName evidence="3">Isochorismatase hydrolase</fullName>
    </submittedName>
</protein>
<dbReference type="OrthoDB" id="167809at2759"/>
<dbReference type="Gene3D" id="3.40.50.850">
    <property type="entry name" value="Isochorismatase-like"/>
    <property type="match status" value="1"/>
</dbReference>
<name>A0A2J6SB76_HYAVF</name>
<organism evidence="3 4">
    <name type="scientific">Hyaloscypha variabilis (strain UAMH 11265 / GT02V1 / F)</name>
    <name type="common">Meliniomyces variabilis</name>
    <dbReference type="NCBI Taxonomy" id="1149755"/>
    <lineage>
        <taxon>Eukaryota</taxon>
        <taxon>Fungi</taxon>
        <taxon>Dikarya</taxon>
        <taxon>Ascomycota</taxon>
        <taxon>Pezizomycotina</taxon>
        <taxon>Leotiomycetes</taxon>
        <taxon>Helotiales</taxon>
        <taxon>Hyaloscyphaceae</taxon>
        <taxon>Hyaloscypha</taxon>
        <taxon>Hyaloscypha variabilis</taxon>
    </lineage>
</organism>
<dbReference type="PANTHER" id="PTHR43559">
    <property type="entry name" value="HYDROLASE YCAC-RELATED"/>
    <property type="match status" value="1"/>
</dbReference>
<dbReference type="InterPro" id="IPR053152">
    <property type="entry name" value="Hydrolase_YcaC-like"/>
</dbReference>
<dbReference type="Proteomes" id="UP000235786">
    <property type="component" value="Unassembled WGS sequence"/>
</dbReference>
<evidence type="ECO:0000259" key="2">
    <source>
        <dbReference type="Pfam" id="PF00857"/>
    </source>
</evidence>
<dbReference type="AlphaFoldDB" id="A0A2J6SB76"/>
<keyword evidence="3" id="KW-0378">Hydrolase</keyword>
<sequence length="212" mass="23212">MDPKHFTTSFNIEDTAVVLIDHQIGTCSWVHSTDANLLEKNVKILSTFATATKMPLVLTSSMETNVQGLLLGVIQEAAPEAYDKRIKRQGIVNAWDDPAFAAAVRNTGKKQLIVAGVTTDVCLVPPAFSMQGEGFHIKCVLDAGGSPTTLAEQISWQRLSQAGIPMTSTNAVVTELIKECWWARNAGDEEVISIFLEKFDEATIIEAVWEFD</sequence>
<evidence type="ECO:0000313" key="3">
    <source>
        <dbReference type="EMBL" id="PMD48002.1"/>
    </source>
</evidence>
<dbReference type="InterPro" id="IPR000868">
    <property type="entry name" value="Isochorismatase-like_dom"/>
</dbReference>
<evidence type="ECO:0000256" key="1">
    <source>
        <dbReference type="ARBA" id="ARBA00006336"/>
    </source>
</evidence>
<dbReference type="PANTHER" id="PTHR43559:SF3">
    <property type="entry name" value="HYDROLASE YCAC-RELATED"/>
    <property type="match status" value="1"/>
</dbReference>